<evidence type="ECO:0000313" key="1">
    <source>
        <dbReference type="EMBL" id="SVB40119.1"/>
    </source>
</evidence>
<feature type="non-terminal residue" evidence="1">
    <location>
        <position position="145"/>
    </location>
</feature>
<feature type="non-terminal residue" evidence="1">
    <location>
        <position position="1"/>
    </location>
</feature>
<organism evidence="1">
    <name type="scientific">marine metagenome</name>
    <dbReference type="NCBI Taxonomy" id="408172"/>
    <lineage>
        <taxon>unclassified sequences</taxon>
        <taxon>metagenomes</taxon>
        <taxon>ecological metagenomes</taxon>
    </lineage>
</organism>
<gene>
    <name evidence="1" type="ORF">METZ01_LOCUS192973</name>
</gene>
<proteinExistence type="predicted"/>
<reference evidence="1" key="1">
    <citation type="submission" date="2018-05" db="EMBL/GenBank/DDBJ databases">
        <authorList>
            <person name="Lanie J.A."/>
            <person name="Ng W.-L."/>
            <person name="Kazmierczak K.M."/>
            <person name="Andrzejewski T.M."/>
            <person name="Davidsen T.M."/>
            <person name="Wayne K.J."/>
            <person name="Tettelin H."/>
            <person name="Glass J.I."/>
            <person name="Rusch D."/>
            <person name="Podicherti R."/>
            <person name="Tsui H.-C.T."/>
            <person name="Winkler M.E."/>
        </authorList>
    </citation>
    <scope>NUCLEOTIDE SEQUENCE</scope>
</reference>
<dbReference type="AlphaFoldDB" id="A0A382DPG5"/>
<protein>
    <submittedName>
        <fullName evidence="1">Uncharacterized protein</fullName>
    </submittedName>
</protein>
<accession>A0A382DPG5</accession>
<name>A0A382DPG5_9ZZZZ</name>
<dbReference type="EMBL" id="UINC01040357">
    <property type="protein sequence ID" value="SVB40119.1"/>
    <property type="molecule type" value="Genomic_DNA"/>
</dbReference>
<sequence>VTGTVDELPSATLDRTDRRTDRLVKARGVLMGGPQAPWNPTDRCLHLVDIENLLGNPRPADTQQAVEVFEAYLTAAVWRPGDLVVVASNPGLMKTLAFQLPDIPCSRRCVRGQDGADRLLLQAVPNHLSTRFSRLVIGSGDGIFT</sequence>